<dbReference type="GO" id="GO:0019120">
    <property type="term" value="F:hydrolase activity, acting on acid halide bonds, in C-halide compounds"/>
    <property type="evidence" value="ECO:0007669"/>
    <property type="project" value="InterPro"/>
</dbReference>
<evidence type="ECO:0000256" key="1">
    <source>
        <dbReference type="ARBA" id="ARBA00008106"/>
    </source>
</evidence>
<keyword evidence="4" id="KW-1185">Reference proteome</keyword>
<dbReference type="InterPro" id="IPR051540">
    <property type="entry name" value="S-2-haloacid_dehalogenase"/>
</dbReference>
<dbReference type="RefSeq" id="WP_176008084.1">
    <property type="nucleotide sequence ID" value="NZ_CP041372.2"/>
</dbReference>
<dbReference type="PRINTS" id="PR00413">
    <property type="entry name" value="HADHALOGNASE"/>
</dbReference>
<dbReference type="InterPro" id="IPR023214">
    <property type="entry name" value="HAD_sf"/>
</dbReference>
<dbReference type="KEGG" id="psua:FLK61_25030"/>
<evidence type="ECO:0000313" key="3">
    <source>
        <dbReference type="EMBL" id="QKS70040.1"/>
    </source>
</evidence>
<dbReference type="NCBIfam" id="TIGR01509">
    <property type="entry name" value="HAD-SF-IA-v3"/>
    <property type="match status" value="1"/>
</dbReference>
<dbReference type="Gene3D" id="1.10.150.240">
    <property type="entry name" value="Putative phosphatase, domain 2"/>
    <property type="match status" value="1"/>
</dbReference>
<proteinExistence type="inferred from homology"/>
<dbReference type="Gene3D" id="3.40.50.1000">
    <property type="entry name" value="HAD superfamily/HAD-like"/>
    <property type="match status" value="1"/>
</dbReference>
<evidence type="ECO:0000256" key="2">
    <source>
        <dbReference type="ARBA" id="ARBA00022801"/>
    </source>
</evidence>
<dbReference type="InterPro" id="IPR006439">
    <property type="entry name" value="HAD-SF_hydro_IA"/>
</dbReference>
<dbReference type="InterPro" id="IPR006328">
    <property type="entry name" value="2-HAD"/>
</dbReference>
<dbReference type="SFLD" id="SFLDG01129">
    <property type="entry name" value="C1.5:_HAD__Beta-PGM__Phosphata"/>
    <property type="match status" value="1"/>
</dbReference>
<comment type="similarity">
    <text evidence="1">Belongs to the HAD-like hydrolase superfamily. S-2-haloalkanoic acid dehalogenase family.</text>
</comment>
<keyword evidence="2" id="KW-0378">Hydrolase</keyword>
<reference evidence="4" key="1">
    <citation type="submission" date="2019-07" db="EMBL/GenBank/DDBJ databases">
        <title>Bacillus alkalisoli sp. nov. isolated from saline soil.</title>
        <authorList>
            <person name="Sun J.-Q."/>
            <person name="Xu L."/>
        </authorList>
    </citation>
    <scope>NUCLEOTIDE SEQUENCE [LARGE SCALE GENOMIC DNA]</scope>
    <source>
        <strain evidence="4">M4U3P1</strain>
    </source>
</reference>
<dbReference type="NCBIfam" id="TIGR01493">
    <property type="entry name" value="HAD-SF-IA-v2"/>
    <property type="match status" value="1"/>
</dbReference>
<dbReference type="SFLD" id="SFLDS00003">
    <property type="entry name" value="Haloacid_Dehalogenase"/>
    <property type="match status" value="1"/>
</dbReference>
<dbReference type="SUPFAM" id="SSF56784">
    <property type="entry name" value="HAD-like"/>
    <property type="match status" value="1"/>
</dbReference>
<protein>
    <submittedName>
        <fullName evidence="3">Haloacid dehalogenase type II</fullName>
    </submittedName>
</protein>
<dbReference type="InterPro" id="IPR036412">
    <property type="entry name" value="HAD-like_sf"/>
</dbReference>
<dbReference type="NCBIfam" id="TIGR01428">
    <property type="entry name" value="HAD_type_II"/>
    <property type="match status" value="1"/>
</dbReference>
<organism evidence="3 4">
    <name type="scientific">Paenalkalicoccus suaedae</name>
    <dbReference type="NCBI Taxonomy" id="2592382"/>
    <lineage>
        <taxon>Bacteria</taxon>
        <taxon>Bacillati</taxon>
        <taxon>Bacillota</taxon>
        <taxon>Bacilli</taxon>
        <taxon>Bacillales</taxon>
        <taxon>Bacillaceae</taxon>
        <taxon>Paenalkalicoccus</taxon>
    </lineage>
</organism>
<dbReference type="SFLD" id="SFLDF00045">
    <property type="entry name" value="2-haloacid_dehalogenase"/>
    <property type="match status" value="1"/>
</dbReference>
<dbReference type="PANTHER" id="PTHR43316:SF3">
    <property type="entry name" value="HALOACID DEHALOGENASE, TYPE II (AFU_ORTHOLOGUE AFUA_2G07750)-RELATED"/>
    <property type="match status" value="1"/>
</dbReference>
<name>A0A859FAS5_9BACI</name>
<dbReference type="AlphaFoldDB" id="A0A859FAS5"/>
<dbReference type="PANTHER" id="PTHR43316">
    <property type="entry name" value="HYDROLASE, HALOACID DELAHOGENASE-RELATED"/>
    <property type="match status" value="1"/>
</dbReference>
<sequence>MKVLIMDVFGTLFDVTQVAETLERHFPGNGEEISQLWRQKQIDYAFRRQITGDYKSFEHVTREALQHSLLSYDLHVKEDTLDELASAYNTLPLFPEVKEVLTKLSSKPKALLSNGTPSMLESLLYQEKIQDEFSHVLSVDRIKQYKPAPSTYLYALQELKVSREDVLFVSTNPWDIIGAKTFGFQTLWINRSEATFDVADYKPDFESEDLTILLKEF</sequence>
<dbReference type="CDD" id="cd02588">
    <property type="entry name" value="HAD_L2-DEX"/>
    <property type="match status" value="1"/>
</dbReference>
<dbReference type="Pfam" id="PF00702">
    <property type="entry name" value="Hydrolase"/>
    <property type="match status" value="1"/>
</dbReference>
<accession>A0A859FAS5</accession>
<evidence type="ECO:0000313" key="4">
    <source>
        <dbReference type="Proteomes" id="UP000318138"/>
    </source>
</evidence>
<dbReference type="Proteomes" id="UP000318138">
    <property type="component" value="Chromosome"/>
</dbReference>
<dbReference type="InterPro" id="IPR023198">
    <property type="entry name" value="PGP-like_dom2"/>
</dbReference>
<dbReference type="SFLD" id="SFLDG01135">
    <property type="entry name" value="C1.5.6:_HAD__Beta-PGM__Phospha"/>
    <property type="match status" value="1"/>
</dbReference>
<dbReference type="EMBL" id="CP041372">
    <property type="protein sequence ID" value="QKS70040.1"/>
    <property type="molecule type" value="Genomic_DNA"/>
</dbReference>
<gene>
    <name evidence="3" type="ORF">FLK61_25030</name>
</gene>
<dbReference type="NCBIfam" id="TIGR01549">
    <property type="entry name" value="HAD-SF-IA-v1"/>
    <property type="match status" value="1"/>
</dbReference>